<dbReference type="EMBL" id="BARV01019927">
    <property type="protein sequence ID" value="GAI21582.1"/>
    <property type="molecule type" value="Genomic_DNA"/>
</dbReference>
<feature type="non-terminal residue" evidence="1">
    <location>
        <position position="276"/>
    </location>
</feature>
<organism evidence="1">
    <name type="scientific">marine sediment metagenome</name>
    <dbReference type="NCBI Taxonomy" id="412755"/>
    <lineage>
        <taxon>unclassified sequences</taxon>
        <taxon>metagenomes</taxon>
        <taxon>ecological metagenomes</taxon>
    </lineage>
</organism>
<proteinExistence type="predicted"/>
<protein>
    <submittedName>
        <fullName evidence="1">Uncharacterized protein</fullName>
    </submittedName>
</protein>
<name>X1LQF1_9ZZZZ</name>
<accession>X1LQF1</accession>
<feature type="non-terminal residue" evidence="1">
    <location>
        <position position="1"/>
    </location>
</feature>
<gene>
    <name evidence="1" type="ORF">S06H3_33399</name>
</gene>
<dbReference type="AlphaFoldDB" id="X1LQF1"/>
<sequence length="276" mass="31135">ISNFGKFGQGETGGPGCWWPKYTNQNYIYGAGIWFGTVDSITGDTLVTVGYGLSGGQSEFVPGLKDMPISHPNAIIYMYPANWPAPQDTFPMAPQEPVSHQDSWCCFNDCDSNYHMAGDTRPIGIEVYQTVYAWDEPAIEDVIFMTYKVKNVSEHNLKDCYIGISVDSDFGENQNTAIIKRAYFINGELYIIDNLAYQWVYNDSNPGIGAIGFDLLQTPFDLQWGADKDEDGIPDQYERDSLYYWNNVPINKWDVDNDGVPDWRDASENPQLEMTA</sequence>
<comment type="caution">
    <text evidence="1">The sequence shown here is derived from an EMBL/GenBank/DDBJ whole genome shotgun (WGS) entry which is preliminary data.</text>
</comment>
<reference evidence="1" key="1">
    <citation type="journal article" date="2014" name="Front. Microbiol.">
        <title>High frequency of phylogenetically diverse reductive dehalogenase-homologous genes in deep subseafloor sedimentary metagenomes.</title>
        <authorList>
            <person name="Kawai M."/>
            <person name="Futagami T."/>
            <person name="Toyoda A."/>
            <person name="Takaki Y."/>
            <person name="Nishi S."/>
            <person name="Hori S."/>
            <person name="Arai W."/>
            <person name="Tsubouchi T."/>
            <person name="Morono Y."/>
            <person name="Uchiyama I."/>
            <person name="Ito T."/>
            <person name="Fujiyama A."/>
            <person name="Inagaki F."/>
            <person name="Takami H."/>
        </authorList>
    </citation>
    <scope>NUCLEOTIDE SEQUENCE</scope>
    <source>
        <strain evidence="1">Expedition CK06-06</strain>
    </source>
</reference>
<evidence type="ECO:0000313" key="1">
    <source>
        <dbReference type="EMBL" id="GAI21582.1"/>
    </source>
</evidence>